<feature type="transmembrane region" description="Helical" evidence="1">
    <location>
        <begin position="74"/>
        <end position="97"/>
    </location>
</feature>
<evidence type="ECO:0000256" key="1">
    <source>
        <dbReference type="SAM" id="Phobius"/>
    </source>
</evidence>
<dbReference type="EMBL" id="JBHUDE010000035">
    <property type="protein sequence ID" value="MFD1607405.1"/>
    <property type="molecule type" value="Genomic_DNA"/>
</dbReference>
<feature type="transmembrane region" description="Helical" evidence="1">
    <location>
        <begin position="34"/>
        <end position="54"/>
    </location>
</feature>
<sequence>MVGWFNLVGLVLGEMAWILPVISMLKYEDHFKRWAAFSMISLMACSAALFFQIFSLYERVKAEDWAALLDTMSFIVSVSVILLIGTILLNVITINMYRKKQFLPSYNSKNERG</sequence>
<evidence type="ECO:0000313" key="2">
    <source>
        <dbReference type="EMBL" id="MFD1607405.1"/>
    </source>
</evidence>
<organism evidence="2 3">
    <name type="scientific">Oceanobacillus luteolus</name>
    <dbReference type="NCBI Taxonomy" id="1274358"/>
    <lineage>
        <taxon>Bacteria</taxon>
        <taxon>Bacillati</taxon>
        <taxon>Bacillota</taxon>
        <taxon>Bacilli</taxon>
        <taxon>Bacillales</taxon>
        <taxon>Bacillaceae</taxon>
        <taxon>Oceanobacillus</taxon>
    </lineage>
</organism>
<feature type="transmembrane region" description="Helical" evidence="1">
    <location>
        <begin position="6"/>
        <end position="27"/>
    </location>
</feature>
<keyword evidence="1" id="KW-0812">Transmembrane</keyword>
<reference evidence="3" key="1">
    <citation type="journal article" date="2019" name="Int. J. Syst. Evol. Microbiol.">
        <title>The Global Catalogue of Microorganisms (GCM) 10K type strain sequencing project: providing services to taxonomists for standard genome sequencing and annotation.</title>
        <authorList>
            <consortium name="The Broad Institute Genomics Platform"/>
            <consortium name="The Broad Institute Genome Sequencing Center for Infectious Disease"/>
            <person name="Wu L."/>
            <person name="Ma J."/>
        </authorList>
    </citation>
    <scope>NUCLEOTIDE SEQUENCE [LARGE SCALE GENOMIC DNA]</scope>
    <source>
        <strain evidence="3">CGMCC 1.12376</strain>
    </source>
</reference>
<keyword evidence="3" id="KW-1185">Reference proteome</keyword>
<evidence type="ECO:0000313" key="3">
    <source>
        <dbReference type="Proteomes" id="UP001597221"/>
    </source>
</evidence>
<keyword evidence="1" id="KW-1133">Transmembrane helix</keyword>
<protein>
    <recommendedName>
        <fullName evidence="4">Cytochrome c oxidase subunit 4</fullName>
    </recommendedName>
</protein>
<dbReference type="Proteomes" id="UP001597221">
    <property type="component" value="Unassembled WGS sequence"/>
</dbReference>
<proteinExistence type="predicted"/>
<evidence type="ECO:0008006" key="4">
    <source>
        <dbReference type="Google" id="ProtNLM"/>
    </source>
</evidence>
<name>A0ABW4HPZ5_9BACI</name>
<comment type="caution">
    <text evidence="2">The sequence shown here is derived from an EMBL/GenBank/DDBJ whole genome shotgun (WGS) entry which is preliminary data.</text>
</comment>
<accession>A0ABW4HPZ5</accession>
<keyword evidence="1" id="KW-0472">Membrane</keyword>
<dbReference type="RefSeq" id="WP_379596741.1">
    <property type="nucleotide sequence ID" value="NZ_JBHUDE010000035.1"/>
</dbReference>
<gene>
    <name evidence="2" type="ORF">ACFSBH_07055</name>
</gene>